<protein>
    <submittedName>
        <fullName evidence="1">Uncharacterized protein</fullName>
    </submittedName>
</protein>
<evidence type="ECO:0000313" key="1">
    <source>
        <dbReference type="EMBL" id="KAG9450942.1"/>
    </source>
</evidence>
<organism evidence="1 2">
    <name type="scientific">Aristolochia fimbriata</name>
    <name type="common">White veined hardy Dutchman's pipe vine</name>
    <dbReference type="NCBI Taxonomy" id="158543"/>
    <lineage>
        <taxon>Eukaryota</taxon>
        <taxon>Viridiplantae</taxon>
        <taxon>Streptophyta</taxon>
        <taxon>Embryophyta</taxon>
        <taxon>Tracheophyta</taxon>
        <taxon>Spermatophyta</taxon>
        <taxon>Magnoliopsida</taxon>
        <taxon>Magnoliidae</taxon>
        <taxon>Piperales</taxon>
        <taxon>Aristolochiaceae</taxon>
        <taxon>Aristolochia</taxon>
    </lineage>
</organism>
<dbReference type="EMBL" id="JAINDJ010000004">
    <property type="protein sequence ID" value="KAG9450942.1"/>
    <property type="molecule type" value="Genomic_DNA"/>
</dbReference>
<name>A0AAV7ETH6_ARIFI</name>
<proteinExistence type="predicted"/>
<dbReference type="Proteomes" id="UP000825729">
    <property type="component" value="Unassembled WGS sequence"/>
</dbReference>
<sequence>MTGPTTASSSSCSIPSAPLVATSPAPLSMNSTLQSQSVTHTQVAGSTFDLGAEREHFISGPDGSSVIQNPHYMSWYQLDKTIESWIVSTLSGPALRYLVGLNMPAEL</sequence>
<accession>A0AAV7ETH6</accession>
<keyword evidence="2" id="KW-1185">Reference proteome</keyword>
<reference evidence="1 2" key="1">
    <citation type="submission" date="2021-07" db="EMBL/GenBank/DDBJ databases">
        <title>The Aristolochia fimbriata genome: insights into angiosperm evolution, floral development and chemical biosynthesis.</title>
        <authorList>
            <person name="Jiao Y."/>
        </authorList>
    </citation>
    <scope>NUCLEOTIDE SEQUENCE [LARGE SCALE GENOMIC DNA]</scope>
    <source>
        <strain evidence="1">IBCAS-2021</strain>
        <tissue evidence="1">Leaf</tissue>
    </source>
</reference>
<dbReference type="AlphaFoldDB" id="A0AAV7ETH6"/>
<evidence type="ECO:0000313" key="2">
    <source>
        <dbReference type="Proteomes" id="UP000825729"/>
    </source>
</evidence>
<comment type="caution">
    <text evidence="1">The sequence shown here is derived from an EMBL/GenBank/DDBJ whole genome shotgun (WGS) entry which is preliminary data.</text>
</comment>
<gene>
    <name evidence="1" type="ORF">H6P81_010907</name>
</gene>